<evidence type="ECO:0000313" key="2">
    <source>
        <dbReference type="EMBL" id="WQD37825.1"/>
    </source>
</evidence>
<dbReference type="GO" id="GO:0016491">
    <property type="term" value="F:oxidoreductase activity"/>
    <property type="evidence" value="ECO:0007669"/>
    <property type="project" value="UniProtKB-KW"/>
</dbReference>
<gene>
    <name evidence="2" type="ORF">U0035_19340</name>
</gene>
<dbReference type="Gene3D" id="3.40.50.360">
    <property type="match status" value="1"/>
</dbReference>
<dbReference type="PANTHER" id="PTHR30543:SF21">
    <property type="entry name" value="NAD(P)H-DEPENDENT FMN REDUCTASE LOT6"/>
    <property type="match status" value="1"/>
</dbReference>
<evidence type="ECO:0000313" key="3">
    <source>
        <dbReference type="Proteomes" id="UP001325680"/>
    </source>
</evidence>
<dbReference type="Proteomes" id="UP001325680">
    <property type="component" value="Chromosome"/>
</dbReference>
<keyword evidence="2" id="KW-0560">Oxidoreductase</keyword>
<feature type="domain" description="NADPH-dependent FMN reductase-like" evidence="1">
    <location>
        <begin position="5"/>
        <end position="134"/>
    </location>
</feature>
<proteinExistence type="predicted"/>
<dbReference type="PANTHER" id="PTHR30543">
    <property type="entry name" value="CHROMATE REDUCTASE"/>
    <property type="match status" value="1"/>
</dbReference>
<reference evidence="2 3" key="1">
    <citation type="submission" date="2023-12" db="EMBL/GenBank/DDBJ databases">
        <title>Genome sequencing and assembly of bacterial species from a model synthetic community.</title>
        <authorList>
            <person name="Hogle S.L."/>
        </authorList>
    </citation>
    <scope>NUCLEOTIDE SEQUENCE [LARGE SCALE GENOMIC DNA]</scope>
    <source>
        <strain evidence="2 3">HAMBI_3031</strain>
    </source>
</reference>
<sequence length="182" mass="20204">MKKFEILAIIGSASTSSSNQKLVEHFSAQVNEDFNISIFDGLQELPHFDPALTVDRVPATVVHFRKKIELADGVIICTPEYIFSIPSRLKNALEWCVATTVFSGKPLGIITASANGKKAHKELQLIMKTLMAVFNEDSMLLIQGIKGKISSQGILTDPTTANEFSAFIHSYQQLIRSTYHEY</sequence>
<dbReference type="RefSeq" id="WP_211316411.1">
    <property type="nucleotide sequence ID" value="NZ_CP139960.1"/>
</dbReference>
<name>A0ABZ0W728_9BACT</name>
<protein>
    <submittedName>
        <fullName evidence="2">NAD(P)H-dependent oxidoreductase</fullName>
        <ecNumber evidence="2">1.-.-.-</ecNumber>
    </submittedName>
</protein>
<dbReference type="EMBL" id="CP139960">
    <property type="protein sequence ID" value="WQD37825.1"/>
    <property type="molecule type" value="Genomic_DNA"/>
</dbReference>
<evidence type="ECO:0000259" key="1">
    <source>
        <dbReference type="Pfam" id="PF03358"/>
    </source>
</evidence>
<dbReference type="SUPFAM" id="SSF52218">
    <property type="entry name" value="Flavoproteins"/>
    <property type="match status" value="1"/>
</dbReference>
<dbReference type="InterPro" id="IPR005025">
    <property type="entry name" value="FMN_Rdtase-like_dom"/>
</dbReference>
<organism evidence="2 3">
    <name type="scientific">Niabella yanshanensis</name>
    <dbReference type="NCBI Taxonomy" id="577386"/>
    <lineage>
        <taxon>Bacteria</taxon>
        <taxon>Pseudomonadati</taxon>
        <taxon>Bacteroidota</taxon>
        <taxon>Chitinophagia</taxon>
        <taxon>Chitinophagales</taxon>
        <taxon>Chitinophagaceae</taxon>
        <taxon>Niabella</taxon>
    </lineage>
</organism>
<dbReference type="Pfam" id="PF03358">
    <property type="entry name" value="FMN_red"/>
    <property type="match status" value="1"/>
</dbReference>
<accession>A0ABZ0W728</accession>
<keyword evidence="3" id="KW-1185">Reference proteome</keyword>
<dbReference type="InterPro" id="IPR029039">
    <property type="entry name" value="Flavoprotein-like_sf"/>
</dbReference>
<dbReference type="InterPro" id="IPR050712">
    <property type="entry name" value="NAD(P)H-dep_reductase"/>
</dbReference>
<dbReference type="EC" id="1.-.-.-" evidence="2"/>